<gene>
    <name evidence="3" type="ORF">DCAR_0100991</name>
    <name evidence="2" type="ORF">DCAR_031708</name>
</gene>
<dbReference type="EMBL" id="CP093343">
    <property type="protein sequence ID" value="WOG81837.1"/>
    <property type="molecule type" value="Genomic_DNA"/>
</dbReference>
<name>A0A166G3Z7_DAUCS</name>
<proteinExistence type="predicted"/>
<feature type="compositionally biased region" description="Pro residues" evidence="1">
    <location>
        <begin position="1"/>
        <end position="17"/>
    </location>
</feature>
<reference evidence="3" key="2">
    <citation type="submission" date="2022-03" db="EMBL/GenBank/DDBJ databases">
        <title>Draft title - Genomic analysis of global carrot germplasm unveils the trajectory of domestication and the origin of high carotenoid orange carrot.</title>
        <authorList>
            <person name="Iorizzo M."/>
            <person name="Ellison S."/>
            <person name="Senalik D."/>
            <person name="Macko-Podgorni A."/>
            <person name="Grzebelus D."/>
            <person name="Bostan H."/>
            <person name="Rolling W."/>
            <person name="Curaba J."/>
            <person name="Simon P."/>
        </authorList>
    </citation>
    <scope>NUCLEOTIDE SEQUENCE</scope>
    <source>
        <tissue evidence="3">Leaf</tissue>
    </source>
</reference>
<keyword evidence="4" id="KW-1185">Reference proteome</keyword>
<accession>A0A166G3Z7</accession>
<evidence type="ECO:0000313" key="3">
    <source>
        <dbReference type="EMBL" id="WOG81837.1"/>
    </source>
</evidence>
<dbReference type="Proteomes" id="UP000077755">
    <property type="component" value="Chromosome 1"/>
</dbReference>
<sequence>MGSNTPNPPNIIVPAPDPTKQCAEKSVKPISEAPFKAHPSWIKKMQDTAQWEWDHLYMEWDLRELLNIGKFTIME</sequence>
<evidence type="ECO:0000313" key="4">
    <source>
        <dbReference type="Proteomes" id="UP000077755"/>
    </source>
</evidence>
<reference evidence="2" key="1">
    <citation type="journal article" date="2016" name="Nat. Genet.">
        <title>A high-quality carrot genome assembly provides new insights into carotenoid accumulation and asterid genome evolution.</title>
        <authorList>
            <person name="Iorizzo M."/>
            <person name="Ellison S."/>
            <person name="Senalik D."/>
            <person name="Zeng P."/>
            <person name="Satapoomin P."/>
            <person name="Huang J."/>
            <person name="Bowman M."/>
            <person name="Iovene M."/>
            <person name="Sanseverino W."/>
            <person name="Cavagnaro P."/>
            <person name="Yildiz M."/>
            <person name="Macko-Podgorni A."/>
            <person name="Moranska E."/>
            <person name="Grzebelus E."/>
            <person name="Grzebelus D."/>
            <person name="Ashrafi H."/>
            <person name="Zheng Z."/>
            <person name="Cheng S."/>
            <person name="Spooner D."/>
            <person name="Van Deynze A."/>
            <person name="Simon P."/>
        </authorList>
    </citation>
    <scope>NUCLEOTIDE SEQUENCE [LARGE SCALE GENOMIC DNA]</scope>
    <source>
        <tissue evidence="2">Leaf</tissue>
    </source>
</reference>
<dbReference type="EMBL" id="LNRQ01000001">
    <property type="protein sequence ID" value="KZN08511.1"/>
    <property type="molecule type" value="Genomic_DNA"/>
</dbReference>
<evidence type="ECO:0000313" key="2">
    <source>
        <dbReference type="EMBL" id="KZN08511.1"/>
    </source>
</evidence>
<dbReference type="AlphaFoldDB" id="A0A166G3Z7"/>
<organism evidence="2">
    <name type="scientific">Daucus carota subsp. sativus</name>
    <name type="common">Carrot</name>
    <dbReference type="NCBI Taxonomy" id="79200"/>
    <lineage>
        <taxon>Eukaryota</taxon>
        <taxon>Viridiplantae</taxon>
        <taxon>Streptophyta</taxon>
        <taxon>Embryophyta</taxon>
        <taxon>Tracheophyta</taxon>
        <taxon>Spermatophyta</taxon>
        <taxon>Magnoliopsida</taxon>
        <taxon>eudicotyledons</taxon>
        <taxon>Gunneridae</taxon>
        <taxon>Pentapetalae</taxon>
        <taxon>asterids</taxon>
        <taxon>campanulids</taxon>
        <taxon>Apiales</taxon>
        <taxon>Apiaceae</taxon>
        <taxon>Apioideae</taxon>
        <taxon>Scandiceae</taxon>
        <taxon>Daucinae</taxon>
        <taxon>Daucus</taxon>
        <taxon>Daucus sect. Daucus</taxon>
    </lineage>
</organism>
<protein>
    <submittedName>
        <fullName evidence="2">Uncharacterized protein</fullName>
    </submittedName>
</protein>
<dbReference type="Gramene" id="KZN08511">
    <property type="protein sequence ID" value="KZN08511"/>
    <property type="gene ID" value="DCAR_031708"/>
</dbReference>
<feature type="region of interest" description="Disordered" evidence="1">
    <location>
        <begin position="1"/>
        <end position="21"/>
    </location>
</feature>
<evidence type="ECO:0000256" key="1">
    <source>
        <dbReference type="SAM" id="MobiDB-lite"/>
    </source>
</evidence>